<dbReference type="EMBL" id="MPJW01000094">
    <property type="protein sequence ID" value="OLU40942.1"/>
    <property type="molecule type" value="Genomic_DNA"/>
</dbReference>
<comment type="subcellular location">
    <subcellularLocation>
        <location evidence="2">Cytoplasm</location>
    </subcellularLocation>
</comment>
<dbReference type="GO" id="GO:0090071">
    <property type="term" value="P:negative regulation of ribosome biogenesis"/>
    <property type="evidence" value="ECO:0007669"/>
    <property type="project" value="UniProtKB-UniRule"/>
</dbReference>
<dbReference type="Proteomes" id="UP000186341">
    <property type="component" value="Unassembled WGS sequence"/>
</dbReference>
<dbReference type="GeneID" id="82202396"/>
<evidence type="ECO:0000313" key="3">
    <source>
        <dbReference type="EMBL" id="OLU40942.1"/>
    </source>
</evidence>
<dbReference type="GO" id="GO:0042256">
    <property type="term" value="P:cytosolic ribosome assembly"/>
    <property type="evidence" value="ECO:0007669"/>
    <property type="project" value="UniProtKB-UniRule"/>
</dbReference>
<dbReference type="GO" id="GO:0005737">
    <property type="term" value="C:cytoplasm"/>
    <property type="evidence" value="ECO:0007669"/>
    <property type="project" value="UniProtKB-SubCell"/>
</dbReference>
<evidence type="ECO:0000313" key="4">
    <source>
        <dbReference type="Proteomes" id="UP000186341"/>
    </source>
</evidence>
<dbReference type="AlphaFoldDB" id="A0A1U7NHC6"/>
<dbReference type="Pfam" id="PF02410">
    <property type="entry name" value="RsfS"/>
    <property type="match status" value="1"/>
</dbReference>
<comment type="caution">
    <text evidence="3">The sequence shown here is derived from an EMBL/GenBank/DDBJ whole genome shotgun (WGS) entry which is preliminary data.</text>
</comment>
<dbReference type="OrthoDB" id="9793681at2"/>
<dbReference type="GO" id="GO:0043023">
    <property type="term" value="F:ribosomal large subunit binding"/>
    <property type="evidence" value="ECO:0007669"/>
    <property type="project" value="TreeGrafter"/>
</dbReference>
<dbReference type="Gene3D" id="3.30.460.10">
    <property type="entry name" value="Beta Polymerase, domain 2"/>
    <property type="match status" value="1"/>
</dbReference>
<dbReference type="HAMAP" id="MF_01477">
    <property type="entry name" value="Iojap_RsfS"/>
    <property type="match status" value="1"/>
</dbReference>
<evidence type="ECO:0000256" key="2">
    <source>
        <dbReference type="HAMAP-Rule" id="MF_01477"/>
    </source>
</evidence>
<dbReference type="SUPFAM" id="SSF81301">
    <property type="entry name" value="Nucleotidyltransferase"/>
    <property type="match status" value="1"/>
</dbReference>
<comment type="subunit">
    <text evidence="2">Interacts with ribosomal protein uL14 (rplN).</text>
</comment>
<accession>A0A1U7NHC6</accession>
<keyword evidence="2" id="KW-0810">Translation regulation</keyword>
<dbReference type="GO" id="GO:0017148">
    <property type="term" value="P:negative regulation of translation"/>
    <property type="evidence" value="ECO:0007669"/>
    <property type="project" value="UniProtKB-UniRule"/>
</dbReference>
<sequence length="115" mass="13354">MDEKDVLDTVLKAISERKAHRIINYDTTSMTPYMDNMIVASTDNVIQNNAVAQNIKDRLYEAGYTGDYRLEGTRESKWILVDLKEIVIHLFVQGERDLYQLDRLYADCPSSEYDL</sequence>
<dbReference type="InterPro" id="IPR004394">
    <property type="entry name" value="Iojap/RsfS/C7orf30"/>
</dbReference>
<comment type="function">
    <text evidence="2">Functions as a ribosomal silencing factor. Interacts with ribosomal protein uL14 (rplN), blocking formation of intersubunit bridge B8. Prevents association of the 30S and 50S ribosomal subunits and the formation of functional ribosomes, thus repressing translation.</text>
</comment>
<protein>
    <recommendedName>
        <fullName evidence="2">Ribosomal silencing factor RsfS</fullName>
    </recommendedName>
</protein>
<keyword evidence="4" id="KW-1185">Reference proteome</keyword>
<dbReference type="RefSeq" id="WP_075818615.1">
    <property type="nucleotide sequence ID" value="NZ_CAJUTZ010000029.1"/>
</dbReference>
<dbReference type="NCBIfam" id="TIGR00090">
    <property type="entry name" value="rsfS_iojap_ybeB"/>
    <property type="match status" value="1"/>
</dbReference>
<keyword evidence="2" id="KW-0963">Cytoplasm</keyword>
<dbReference type="InterPro" id="IPR043519">
    <property type="entry name" value="NT_sf"/>
</dbReference>
<gene>
    <name evidence="2" type="primary">rsfS</name>
    <name evidence="3" type="ORF">BO222_04095</name>
</gene>
<keyword evidence="2" id="KW-0678">Repressor</keyword>
<reference evidence="3 4" key="1">
    <citation type="submission" date="2016-11" db="EMBL/GenBank/DDBJ databases">
        <title>Description of two novel members of the family Erysipelotrichaceae: Ileibacterium lipovorans gen. nov., sp. nov. and Dubosiella newyorkensis, gen. nov., sp. nov.</title>
        <authorList>
            <person name="Cox L.M."/>
            <person name="Sohn J."/>
            <person name="Tyrrell K.L."/>
            <person name="Citron D.M."/>
            <person name="Lawson P.A."/>
            <person name="Patel N.B."/>
            <person name="Iizumi T."/>
            <person name="Perez-Perez G.I."/>
            <person name="Goldstein E.J."/>
            <person name="Blaser M.J."/>
        </authorList>
    </citation>
    <scope>NUCLEOTIDE SEQUENCE [LARGE SCALE GENOMIC DNA]</scope>
    <source>
        <strain evidence="3 4">NYU-BL-A3</strain>
    </source>
</reference>
<dbReference type="PANTHER" id="PTHR21043:SF0">
    <property type="entry name" value="MITOCHONDRIAL ASSEMBLY OF RIBOSOMAL LARGE SUBUNIT PROTEIN 1"/>
    <property type="match status" value="1"/>
</dbReference>
<organism evidence="3 4">
    <name type="scientific">Ileibacterium valens</name>
    <dbReference type="NCBI Taxonomy" id="1862668"/>
    <lineage>
        <taxon>Bacteria</taxon>
        <taxon>Bacillati</taxon>
        <taxon>Bacillota</taxon>
        <taxon>Erysipelotrichia</taxon>
        <taxon>Erysipelotrichales</taxon>
        <taxon>Erysipelotrichaceae</taxon>
        <taxon>Ileibacterium</taxon>
    </lineage>
</organism>
<dbReference type="PANTHER" id="PTHR21043">
    <property type="entry name" value="IOJAP SUPERFAMILY ORTHOLOG"/>
    <property type="match status" value="1"/>
</dbReference>
<evidence type="ECO:0000256" key="1">
    <source>
        <dbReference type="ARBA" id="ARBA00010574"/>
    </source>
</evidence>
<comment type="similarity">
    <text evidence="1 2">Belongs to the Iojap/RsfS family.</text>
</comment>
<proteinExistence type="inferred from homology"/>
<name>A0A1U7NHC6_9FIRM</name>